<sequence>MAILFPYMNTVLNFTEVWRRVFSMKTLGGGYRRYFLFLCDTGLMFLETDHVRHLPPWKIGSTGDILTNMVNVWVEELKNALKKDDVAELSLAGRSLEEAVAILEENKRMLGVKKFGQAKLLKPTNVGEIELSGNGVLKIVARDGGKQTYEIPPDQTAKVDMFLRQIFPHQYRASK</sequence>
<proteinExistence type="predicted"/>
<dbReference type="EMBL" id="AP011902">
    <property type="protein sequence ID" value="BAJ49771.1"/>
    <property type="molecule type" value="Genomic_DNA"/>
</dbReference>
<gene>
    <name evidence="3" type="ORF">CSUB_C1690</name>
    <name evidence="2" type="ORF">HGMM_F20G01C20</name>
    <name evidence="1" type="ORF">HGMM_F28A10C11</name>
</gene>
<organism evidence="1 4">
    <name type="scientific">Caldiarchaeum subterraneum</name>
    <dbReference type="NCBI Taxonomy" id="311458"/>
    <lineage>
        <taxon>Archaea</taxon>
        <taxon>Nitrososphaerota</taxon>
        <taxon>Candidatus Caldarchaeales</taxon>
        <taxon>Candidatus Caldarchaeaceae</taxon>
        <taxon>Candidatus Caldarchaeum</taxon>
    </lineage>
</organism>
<dbReference type="STRING" id="311458.CSUB_C1690"/>
<evidence type="ECO:0000313" key="1">
    <source>
        <dbReference type="EMBL" id="BAJ48920.1"/>
    </source>
</evidence>
<dbReference type="EMBL" id="AP011876">
    <property type="protein sequence ID" value="BAJ48920.1"/>
    <property type="molecule type" value="Genomic_DNA"/>
</dbReference>
<evidence type="ECO:0000313" key="3">
    <source>
        <dbReference type="EMBL" id="BAJ51541.1"/>
    </source>
</evidence>
<evidence type="ECO:0000313" key="2">
    <source>
        <dbReference type="EMBL" id="BAJ49771.1"/>
    </source>
</evidence>
<dbReference type="KEGG" id="csu:CSUB_C1690"/>
<dbReference type="Proteomes" id="UP000008120">
    <property type="component" value="Chromosome"/>
</dbReference>
<evidence type="ECO:0000313" key="4">
    <source>
        <dbReference type="Proteomes" id="UP000008120"/>
    </source>
</evidence>
<accession>E6N9F1</accession>
<dbReference type="BioCyc" id="CCAL311458:G131R-1718-MONOMER"/>
<reference evidence="1 4" key="2">
    <citation type="journal article" date="2011" name="Nucleic Acids Res.">
        <title>Insights into the evolution of Archaea and eukaryotic protein modifier systems revealed by the genome of a novel archaeal group.</title>
        <authorList>
            <person name="Nunoura T."/>
            <person name="Takaki Y."/>
            <person name="Kakuta J."/>
            <person name="Nishi S."/>
            <person name="Sugahara J."/>
            <person name="Kazama H."/>
            <person name="Chee G."/>
            <person name="Hattori M."/>
            <person name="Kanai A."/>
            <person name="Atomi H."/>
            <person name="Takai K."/>
            <person name="Takami H."/>
        </authorList>
    </citation>
    <scope>NUCLEOTIDE SEQUENCE [LARGE SCALE GENOMIC DNA]</scope>
</reference>
<reference evidence="1 4" key="1">
    <citation type="journal article" date="2005" name="Environ. Microbiol.">
        <title>Genetic and functional properties of uncultivated thermophilic crenarchaeotes from a subsurface gold mine as revealed by analysis of genome fragments.</title>
        <authorList>
            <person name="Nunoura T."/>
            <person name="Hirayama H."/>
            <person name="Takami H."/>
            <person name="Oida H."/>
            <person name="Nishi S."/>
            <person name="Shimamura S."/>
            <person name="Suzuki Y."/>
            <person name="Inagaki F."/>
            <person name="Takai K."/>
            <person name="Nealson K.H."/>
            <person name="Horikoshi K."/>
        </authorList>
    </citation>
    <scope>NUCLEOTIDE SEQUENCE [LARGE SCALE GENOMIC DNA]</scope>
</reference>
<dbReference type="EMBL" id="BA000048">
    <property type="protein sequence ID" value="BAJ51541.1"/>
    <property type="molecule type" value="Genomic_DNA"/>
</dbReference>
<dbReference type="AlphaFoldDB" id="E6N9F1"/>
<protein>
    <submittedName>
        <fullName evidence="1">Uncharacterized protein</fullName>
    </submittedName>
</protein>
<name>E6N9F1_CALS0</name>